<evidence type="ECO:0000259" key="19">
    <source>
        <dbReference type="PROSITE" id="PS51473"/>
    </source>
</evidence>
<dbReference type="PROSITE" id="PS50011">
    <property type="entry name" value="PROTEIN_KINASE_DOM"/>
    <property type="match status" value="2"/>
</dbReference>
<keyword evidence="11" id="KW-0472">Membrane</keyword>
<evidence type="ECO:0000256" key="2">
    <source>
        <dbReference type="ARBA" id="ARBA00022527"/>
    </source>
</evidence>
<dbReference type="GO" id="GO:0005524">
    <property type="term" value="F:ATP binding"/>
    <property type="evidence" value="ECO:0007669"/>
    <property type="project" value="UniProtKB-UniRule"/>
</dbReference>
<dbReference type="FunFam" id="3.30.200.20:FF:000162">
    <property type="entry name" value="Adenine nucleotide alpha hydrolase-like domain kinase"/>
    <property type="match status" value="1"/>
</dbReference>
<dbReference type="InterPro" id="IPR017441">
    <property type="entry name" value="Protein_kinase_ATP_BS"/>
</dbReference>
<dbReference type="InterPro" id="IPR000719">
    <property type="entry name" value="Prot_kinase_dom"/>
</dbReference>
<comment type="catalytic activity">
    <reaction evidence="15">
        <text>L-threonyl-[protein] + ATP = O-phospho-L-threonyl-[protein] + ADP + H(+)</text>
        <dbReference type="Rhea" id="RHEA:46608"/>
        <dbReference type="Rhea" id="RHEA-COMP:11060"/>
        <dbReference type="Rhea" id="RHEA-COMP:11605"/>
        <dbReference type="ChEBI" id="CHEBI:15378"/>
        <dbReference type="ChEBI" id="CHEBI:30013"/>
        <dbReference type="ChEBI" id="CHEBI:30616"/>
        <dbReference type="ChEBI" id="CHEBI:61977"/>
        <dbReference type="ChEBI" id="CHEBI:456216"/>
    </reaction>
</comment>
<evidence type="ECO:0000256" key="16">
    <source>
        <dbReference type="PROSITE-ProRule" id="PRU10141"/>
    </source>
</evidence>
<keyword evidence="4" id="KW-0812">Transmembrane</keyword>
<keyword evidence="3" id="KW-0808">Transferase</keyword>
<proteinExistence type="predicted"/>
<dbReference type="GO" id="GO:0006950">
    <property type="term" value="P:response to stress"/>
    <property type="evidence" value="ECO:0007669"/>
    <property type="project" value="UniProtKB-ARBA"/>
</dbReference>
<organism evidence="20 21">
    <name type="scientific">Sphenostylis stenocarpa</name>
    <dbReference type="NCBI Taxonomy" id="92480"/>
    <lineage>
        <taxon>Eukaryota</taxon>
        <taxon>Viridiplantae</taxon>
        <taxon>Streptophyta</taxon>
        <taxon>Embryophyta</taxon>
        <taxon>Tracheophyta</taxon>
        <taxon>Spermatophyta</taxon>
        <taxon>Magnoliopsida</taxon>
        <taxon>eudicotyledons</taxon>
        <taxon>Gunneridae</taxon>
        <taxon>Pentapetalae</taxon>
        <taxon>rosids</taxon>
        <taxon>fabids</taxon>
        <taxon>Fabales</taxon>
        <taxon>Fabaceae</taxon>
        <taxon>Papilionoideae</taxon>
        <taxon>50 kb inversion clade</taxon>
        <taxon>NPAAA clade</taxon>
        <taxon>indigoferoid/millettioid clade</taxon>
        <taxon>Phaseoleae</taxon>
        <taxon>Sphenostylis</taxon>
    </lineage>
</organism>
<dbReference type="PROSITE" id="PS51473">
    <property type="entry name" value="GNK2"/>
    <property type="match status" value="4"/>
</dbReference>
<dbReference type="FunFam" id="1.10.510.10:FF:000129">
    <property type="entry name" value="cysteine-rich receptor-like protein kinase 10"/>
    <property type="match status" value="1"/>
</dbReference>
<dbReference type="EMBL" id="OY731408">
    <property type="protein sequence ID" value="CAJ1977955.1"/>
    <property type="molecule type" value="Genomic_DNA"/>
</dbReference>
<dbReference type="Pfam" id="PF01657">
    <property type="entry name" value="Stress-antifung"/>
    <property type="match status" value="4"/>
</dbReference>
<evidence type="ECO:0000256" key="6">
    <source>
        <dbReference type="ARBA" id="ARBA00022737"/>
    </source>
</evidence>
<dbReference type="Gene3D" id="3.30.200.20">
    <property type="entry name" value="Phosphorylase Kinase, domain 1"/>
    <property type="match status" value="2"/>
</dbReference>
<evidence type="ECO:0000259" key="18">
    <source>
        <dbReference type="PROSITE" id="PS50011"/>
    </source>
</evidence>
<dbReference type="FunFam" id="3.30.200.20:FF:000142">
    <property type="entry name" value="Cysteine-rich receptor-like protein kinase 10"/>
    <property type="match status" value="1"/>
</dbReference>
<keyword evidence="6" id="KW-0677">Repeat</keyword>
<dbReference type="AlphaFoldDB" id="A0AA86W3L5"/>
<dbReference type="Proteomes" id="UP001189624">
    <property type="component" value="Chromosome 11"/>
</dbReference>
<dbReference type="GO" id="GO:0005886">
    <property type="term" value="C:plasma membrane"/>
    <property type="evidence" value="ECO:0007669"/>
    <property type="project" value="TreeGrafter"/>
</dbReference>
<evidence type="ECO:0000313" key="20">
    <source>
        <dbReference type="EMBL" id="CAJ1977955.1"/>
    </source>
</evidence>
<evidence type="ECO:0000256" key="7">
    <source>
        <dbReference type="ARBA" id="ARBA00022741"/>
    </source>
</evidence>
<keyword evidence="2" id="KW-0723">Serine/threonine-protein kinase</keyword>
<dbReference type="PROSITE" id="PS00107">
    <property type="entry name" value="PROTEIN_KINASE_ATP"/>
    <property type="match status" value="1"/>
</dbReference>
<evidence type="ECO:0000256" key="8">
    <source>
        <dbReference type="ARBA" id="ARBA00022777"/>
    </source>
</evidence>
<keyword evidence="10" id="KW-1133">Transmembrane helix</keyword>
<gene>
    <name evidence="20" type="ORF">AYBTSS11_LOCUS30126</name>
</gene>
<evidence type="ECO:0000256" key="10">
    <source>
        <dbReference type="ARBA" id="ARBA00022989"/>
    </source>
</evidence>
<feature type="binding site" evidence="16">
    <location>
        <position position="390"/>
    </location>
    <ligand>
        <name>ATP</name>
        <dbReference type="ChEBI" id="CHEBI:30616"/>
    </ligand>
</feature>
<evidence type="ECO:0000256" key="3">
    <source>
        <dbReference type="ARBA" id="ARBA00022679"/>
    </source>
</evidence>
<evidence type="ECO:0000256" key="15">
    <source>
        <dbReference type="ARBA" id="ARBA00047951"/>
    </source>
</evidence>
<evidence type="ECO:0000256" key="17">
    <source>
        <dbReference type="SAM" id="MobiDB-lite"/>
    </source>
</evidence>
<comment type="subcellular location">
    <subcellularLocation>
        <location evidence="1">Membrane</location>
        <topology evidence="1">Single-pass membrane protein</topology>
    </subcellularLocation>
</comment>
<dbReference type="SUPFAM" id="SSF56112">
    <property type="entry name" value="Protein kinase-like (PK-like)"/>
    <property type="match status" value="2"/>
</dbReference>
<dbReference type="CDD" id="cd23509">
    <property type="entry name" value="Gnk2-like"/>
    <property type="match status" value="4"/>
</dbReference>
<feature type="domain" description="Gnk2-homologous" evidence="19">
    <location>
        <begin position="222"/>
        <end position="327"/>
    </location>
</feature>
<dbReference type="FunFam" id="3.30.430.20:FF:000009">
    <property type="entry name" value="Cysteine-rich receptor-like protein kinase 28"/>
    <property type="match status" value="2"/>
</dbReference>
<sequence>MQAWDIWCAGRCLELMDPTLIKSFIASEVFKCLHIGLLCVQQDAADRPTMSTVVLMLGSDTMTLPRPNHPAFSVGKLTPKETSTSGSFKNPSINDVTVSALLARILIIKAQTQTYLGSNCQNTTQEHLSSAYQTNLDKILTWMSSDASTSRGYNHTSIGINSTVYGLYDCRGDVVGYFCQFCVSFAAREAPKRCPNSVSAMVWYEYCILRYSNEKFFGDILTHPTWHGVGTKNVSNMAEIKKGEGFVRSLIRKAATETNQLYYLGGFSLSSTQRRYGMVHCSRDLTNEGCTECLEAVLAQVPKCCEQKIGWFIWSGTCMIRYDDQMFYLLNNQTSSLTEPNLQTVYIASGTGEELEKSTDNFSEASKLGEGGFGNVYKGILADGTQIAVKRLSKFSGQGSEEFNNEVMFIANLQHRNLVRLLAYCLDENENILVYEYLPNKSLDFHLFDGEKRNQFDWKLRLRIINGIARDFGLARAFEIGQKQANTKRVMGTYGYMAPEYVMQGLFSVKSDVFSFGVLVLEIIWAEAQTNLGGNCGNGTQQNLSSAYQTNLDKILTWMSSDAATSNGYNHTTIGTNSSAYGLYDCGGGVVGYFCQFCVSTATKEAAQLCPSNVSALVWNDYCVIRYSNEDFFGKALTYPTWHTVGTKNVSNITEIQKGEDFVRSLIRKATNESNLLYYKDGFNLSATESRYGVVQCTRDLTNEGCRQCLEDILAEVPTCCEQKVAWMVWSGSCLIKYDDHIFYLLNQPPSAPAPDQQTEGIPLPSFHKFQSEETWNTDLPRIPLITILQSTDKFSEASKLGEGGFGPVYKGTLPDGRQIAVKRLSKFSGQGSEEFNNEVMFIAKLRHRNLVRLLACCLEENEKILVYEYLPNKSLDFHLFGMFSNSSVAFTAICSSAFSTTKIVLAHKSVGETVELNVVVLAYVEKRKQFYWKLRLSIINGIARDFGLARAFEMGQNQANTKRVMGTYGYMAPEYAMEGLFSVKSDVFSFGVLVLEIICGRKNGGFYLSDGQTLLLYGWRKWCEGKCLEMMDPMLEKSFIGTEVERCIQIGLLCVQEGPKDRPTMSDVVVMLASDTVTLPKPKHPAFSVGSMASEEVSTSRSSKNFSNNDITSSITLPR</sequence>
<dbReference type="Gene3D" id="1.10.510.10">
    <property type="entry name" value="Transferase(Phosphotransferase) domain 1"/>
    <property type="match status" value="3"/>
</dbReference>
<dbReference type="Gene3D" id="3.30.430.20">
    <property type="entry name" value="Gnk2 domain, C-X8-C-X2-C motif"/>
    <property type="match status" value="4"/>
</dbReference>
<feature type="domain" description="Gnk2-homologous" evidence="19">
    <location>
        <begin position="638"/>
        <end position="743"/>
    </location>
</feature>
<dbReference type="InterPro" id="IPR038408">
    <property type="entry name" value="GNK2_sf"/>
</dbReference>
<dbReference type="InterPro" id="IPR011009">
    <property type="entry name" value="Kinase-like_dom_sf"/>
</dbReference>
<feature type="region of interest" description="Disordered" evidence="17">
    <location>
        <begin position="1098"/>
        <end position="1120"/>
    </location>
</feature>
<dbReference type="Pfam" id="PF11883">
    <property type="entry name" value="DUF3403"/>
    <property type="match status" value="2"/>
</dbReference>
<feature type="domain" description="Protein kinase" evidence="18">
    <location>
        <begin position="795"/>
        <end position="1088"/>
    </location>
</feature>
<evidence type="ECO:0000256" key="4">
    <source>
        <dbReference type="ARBA" id="ARBA00022692"/>
    </source>
</evidence>
<dbReference type="GO" id="GO:0004674">
    <property type="term" value="F:protein serine/threonine kinase activity"/>
    <property type="evidence" value="ECO:0007669"/>
    <property type="project" value="UniProtKB-KW"/>
</dbReference>
<dbReference type="InterPro" id="IPR001245">
    <property type="entry name" value="Ser-Thr/Tyr_kinase_cat_dom"/>
</dbReference>
<keyword evidence="9 16" id="KW-0067">ATP-binding</keyword>
<keyword evidence="5" id="KW-0732">Signal</keyword>
<comment type="catalytic activity">
    <reaction evidence="14">
        <text>L-seryl-[protein] + ATP = O-phospho-L-seryl-[protein] + ADP + H(+)</text>
        <dbReference type="Rhea" id="RHEA:17989"/>
        <dbReference type="Rhea" id="RHEA-COMP:9863"/>
        <dbReference type="Rhea" id="RHEA-COMP:11604"/>
        <dbReference type="ChEBI" id="CHEBI:15378"/>
        <dbReference type="ChEBI" id="CHEBI:29999"/>
        <dbReference type="ChEBI" id="CHEBI:30616"/>
        <dbReference type="ChEBI" id="CHEBI:83421"/>
        <dbReference type="ChEBI" id="CHEBI:456216"/>
    </reaction>
</comment>
<keyword evidence="8" id="KW-0418">Kinase</keyword>
<evidence type="ECO:0000256" key="1">
    <source>
        <dbReference type="ARBA" id="ARBA00004167"/>
    </source>
</evidence>
<dbReference type="PANTHER" id="PTHR27002:SF970">
    <property type="entry name" value="CYSTEINE-RICH RECEPTOR-LIKE KINASE"/>
    <property type="match status" value="1"/>
</dbReference>
<dbReference type="Gramene" id="rna-AYBTSS11_LOCUS30126">
    <property type="protein sequence ID" value="CAJ1977955.1"/>
    <property type="gene ID" value="gene-AYBTSS11_LOCUS30126"/>
</dbReference>
<feature type="domain" description="Protein kinase" evidence="18">
    <location>
        <begin position="362"/>
        <end position="584"/>
    </location>
</feature>
<evidence type="ECO:0000256" key="11">
    <source>
        <dbReference type="ARBA" id="ARBA00023136"/>
    </source>
</evidence>
<accession>A0AA86W3L5</accession>
<feature type="domain" description="Gnk2-homologous" evidence="19">
    <location>
        <begin position="530"/>
        <end position="632"/>
    </location>
</feature>
<evidence type="ECO:0000256" key="9">
    <source>
        <dbReference type="ARBA" id="ARBA00022840"/>
    </source>
</evidence>
<dbReference type="InterPro" id="IPR002902">
    <property type="entry name" value="GNK2"/>
</dbReference>
<dbReference type="InterPro" id="IPR021820">
    <property type="entry name" value="S-locus_recpt_kinase_C"/>
</dbReference>
<reference evidence="20" key="1">
    <citation type="submission" date="2023-10" db="EMBL/GenBank/DDBJ databases">
        <authorList>
            <person name="Domelevo Entfellner J.-B."/>
        </authorList>
    </citation>
    <scope>NUCLEOTIDE SEQUENCE</scope>
</reference>
<evidence type="ECO:0000256" key="14">
    <source>
        <dbReference type="ARBA" id="ARBA00047558"/>
    </source>
</evidence>
<evidence type="ECO:0000256" key="5">
    <source>
        <dbReference type="ARBA" id="ARBA00022729"/>
    </source>
</evidence>
<keyword evidence="21" id="KW-1185">Reference proteome</keyword>
<feature type="domain" description="Gnk2-homologous" evidence="19">
    <location>
        <begin position="114"/>
        <end position="216"/>
    </location>
</feature>
<name>A0AA86W3L5_9FABA</name>
<evidence type="ECO:0000256" key="13">
    <source>
        <dbReference type="ARBA" id="ARBA00023180"/>
    </source>
</evidence>
<protein>
    <submittedName>
        <fullName evidence="20">Uncharacterized protein</fullName>
    </submittedName>
</protein>
<keyword evidence="13" id="KW-0325">Glycoprotein</keyword>
<dbReference type="PANTHER" id="PTHR27002">
    <property type="entry name" value="RECEPTOR-LIKE SERINE/THREONINE-PROTEIN KINASE SD1-8"/>
    <property type="match status" value="1"/>
</dbReference>
<evidence type="ECO:0000313" key="21">
    <source>
        <dbReference type="Proteomes" id="UP001189624"/>
    </source>
</evidence>
<dbReference type="Pfam" id="PF07714">
    <property type="entry name" value="PK_Tyr_Ser-Thr"/>
    <property type="match status" value="4"/>
</dbReference>
<evidence type="ECO:0000256" key="12">
    <source>
        <dbReference type="ARBA" id="ARBA00023170"/>
    </source>
</evidence>
<keyword evidence="7 16" id="KW-0547">Nucleotide-binding</keyword>
<keyword evidence="12" id="KW-0675">Receptor</keyword>